<dbReference type="EMBL" id="VWRR01000019">
    <property type="protein sequence ID" value="KAF6000506.1"/>
    <property type="molecule type" value="Genomic_DNA"/>
</dbReference>
<organism evidence="2 3">
    <name type="scientific">Cyanidiococcus yangmingshanensis</name>
    <dbReference type="NCBI Taxonomy" id="2690220"/>
    <lineage>
        <taxon>Eukaryota</taxon>
        <taxon>Rhodophyta</taxon>
        <taxon>Bangiophyceae</taxon>
        <taxon>Cyanidiales</taxon>
        <taxon>Cyanidiaceae</taxon>
        <taxon>Cyanidiococcus</taxon>
    </lineage>
</organism>
<comment type="caution">
    <text evidence="2">The sequence shown here is derived from an EMBL/GenBank/DDBJ whole genome shotgun (WGS) entry which is preliminary data.</text>
</comment>
<feature type="region of interest" description="Disordered" evidence="1">
    <location>
        <begin position="189"/>
        <end position="223"/>
    </location>
</feature>
<accession>A0A7J7IBP1</accession>
<name>A0A7J7IBP1_9RHOD</name>
<proteinExistence type="predicted"/>
<dbReference type="AlphaFoldDB" id="A0A7J7IBP1"/>
<sequence>MFAEKLSGAGLQPTFLLSLANYRQALETRRDCTALAPRSEHEELHVGKRDKSVLATTVARSPPKLEHDSSKPSNSTQALLRVRPPTQIPLNGFEALRQVIESDGGARTALFETLDWTRTFGSLDALDAIAQSIALPQVVAGPERLYDDQRMFFLVITWHERLMLVSETVGCPSRCRFWTLQRPAVDPTRSLLHERPADTSLERPDTERLASSRTIKTSSLDEARKMTGSFDPMSLSATPWDASETPSASTVPEGICCASEVAMCFVPACPMQMIGSISGEQRQNPAQTSNERDDWTPSRQSWLWVAYPDGLLACYPIPCDEADKAFGGRPSSSSSTMELLEPVVCGLLQNEWHALGDRARVPNLQAKYLHHSGTRDGLVGILGTNGWLAVLDTWSLLMAADPVKKSPWTPSFDDARGSNPVLRWSLPPDSHSFLNSFRIVGRCVDTLADEASSEARDLYLVTVGARPAVALWKCRRPNSLVRVAASAQALAQQWQRRVQQWVALWPRVLPKAVHSTSTRCAEAHMQRPKCRDTVSVDLDSPAYALKPDDCLERNHRSTATGDKTCLNEAATYISEKRL</sequence>
<evidence type="ECO:0000313" key="3">
    <source>
        <dbReference type="Proteomes" id="UP000530660"/>
    </source>
</evidence>
<feature type="region of interest" description="Disordered" evidence="1">
    <location>
        <begin position="40"/>
        <end position="77"/>
    </location>
</feature>
<protein>
    <submittedName>
        <fullName evidence="2">Uncharacterized protein</fullName>
    </submittedName>
</protein>
<feature type="compositionally biased region" description="Basic and acidic residues" evidence="1">
    <location>
        <begin position="40"/>
        <end position="52"/>
    </location>
</feature>
<evidence type="ECO:0000313" key="2">
    <source>
        <dbReference type="EMBL" id="KAF6000506.1"/>
    </source>
</evidence>
<dbReference type="Proteomes" id="UP000530660">
    <property type="component" value="Unassembled WGS sequence"/>
</dbReference>
<gene>
    <name evidence="2" type="ORF">F1559_000694</name>
</gene>
<keyword evidence="3" id="KW-1185">Reference proteome</keyword>
<reference evidence="2 3" key="1">
    <citation type="journal article" date="2020" name="J. Phycol.">
        <title>Comparative genome analysis reveals Cyanidiococcus gen. nov., a new extremophilic red algal genus sister to Cyanidioschyzon (Cyanidioschyzonaceae, Rhodophyta).</title>
        <authorList>
            <person name="Liu S.-L."/>
            <person name="Chiang Y.-R."/>
            <person name="Yoon H.S."/>
            <person name="Fu H.-Y."/>
        </authorList>
    </citation>
    <scope>NUCLEOTIDE SEQUENCE [LARGE SCALE GENOMIC DNA]</scope>
    <source>
        <strain evidence="2 3">THAL066</strain>
    </source>
</reference>
<evidence type="ECO:0000256" key="1">
    <source>
        <dbReference type="SAM" id="MobiDB-lite"/>
    </source>
</evidence>
<feature type="compositionally biased region" description="Basic and acidic residues" evidence="1">
    <location>
        <begin position="191"/>
        <end position="210"/>
    </location>
</feature>